<dbReference type="SUPFAM" id="SSF52374">
    <property type="entry name" value="Nucleotidylyl transferase"/>
    <property type="match status" value="1"/>
</dbReference>
<evidence type="ECO:0000256" key="3">
    <source>
        <dbReference type="ARBA" id="ARBA00012393"/>
    </source>
</evidence>
<dbReference type="GO" id="GO:0009231">
    <property type="term" value="P:riboflavin biosynthetic process"/>
    <property type="evidence" value="ECO:0007669"/>
    <property type="project" value="InterPro"/>
</dbReference>
<dbReference type="GO" id="GO:0003919">
    <property type="term" value="F:FMN adenylyltransferase activity"/>
    <property type="evidence" value="ECO:0007669"/>
    <property type="project" value="UniProtKB-EC"/>
</dbReference>
<keyword evidence="7" id="KW-0548">Nucleotidyltransferase</keyword>
<keyword evidence="4" id="KW-0285">Flavoprotein</keyword>
<dbReference type="PANTHER" id="PTHR22749">
    <property type="entry name" value="RIBOFLAVIN KINASE/FMN ADENYLYLTRANSFERASE"/>
    <property type="match status" value="1"/>
</dbReference>
<evidence type="ECO:0000256" key="8">
    <source>
        <dbReference type="ARBA" id="ARBA00022741"/>
    </source>
</evidence>
<comment type="similarity">
    <text evidence="2">Belongs to the RibF family.</text>
</comment>
<evidence type="ECO:0000256" key="1">
    <source>
        <dbReference type="ARBA" id="ARBA00004726"/>
    </source>
</evidence>
<evidence type="ECO:0000256" key="5">
    <source>
        <dbReference type="ARBA" id="ARBA00022643"/>
    </source>
</evidence>
<name>A0A318MCU9_9PSEU</name>
<dbReference type="GO" id="GO:0009398">
    <property type="term" value="P:FMN biosynthetic process"/>
    <property type="evidence" value="ECO:0007669"/>
    <property type="project" value="TreeGrafter"/>
</dbReference>
<evidence type="ECO:0000313" key="15">
    <source>
        <dbReference type="Proteomes" id="UP000247892"/>
    </source>
</evidence>
<organism evidence="14 15">
    <name type="scientific">Prauserella flavalba</name>
    <dbReference type="NCBI Taxonomy" id="1477506"/>
    <lineage>
        <taxon>Bacteria</taxon>
        <taxon>Bacillati</taxon>
        <taxon>Actinomycetota</taxon>
        <taxon>Actinomycetes</taxon>
        <taxon>Pseudonocardiales</taxon>
        <taxon>Pseudonocardiaceae</taxon>
        <taxon>Prauserella</taxon>
    </lineage>
</organism>
<dbReference type="UniPathway" id="UPA00277">
    <property type="reaction ID" value="UER00407"/>
</dbReference>
<feature type="compositionally biased region" description="Basic and acidic residues" evidence="12">
    <location>
        <begin position="274"/>
        <end position="293"/>
    </location>
</feature>
<keyword evidence="5" id="KW-0288">FMN</keyword>
<dbReference type="AlphaFoldDB" id="A0A318MCU9"/>
<dbReference type="EC" id="2.7.7.2" evidence="3"/>
<dbReference type="InterPro" id="IPR015864">
    <property type="entry name" value="FAD_synthase"/>
</dbReference>
<comment type="pathway">
    <text evidence="1">Cofactor biosynthesis; FAD biosynthesis; FAD from FMN: step 1/1.</text>
</comment>
<evidence type="ECO:0000313" key="14">
    <source>
        <dbReference type="EMBL" id="PXY36709.1"/>
    </source>
</evidence>
<evidence type="ECO:0000256" key="11">
    <source>
        <dbReference type="ARBA" id="ARBA00049494"/>
    </source>
</evidence>
<dbReference type="CDD" id="cd02064">
    <property type="entry name" value="FAD_synthetase_N"/>
    <property type="match status" value="1"/>
</dbReference>
<protein>
    <recommendedName>
        <fullName evidence="3">FAD synthase</fullName>
        <ecNumber evidence="3">2.7.7.2</ecNumber>
    </recommendedName>
</protein>
<dbReference type="InterPro" id="IPR023468">
    <property type="entry name" value="Riboflavin_kinase"/>
</dbReference>
<dbReference type="GO" id="GO:0006747">
    <property type="term" value="P:FAD biosynthetic process"/>
    <property type="evidence" value="ECO:0007669"/>
    <property type="project" value="UniProtKB-UniPathway"/>
</dbReference>
<evidence type="ECO:0000256" key="7">
    <source>
        <dbReference type="ARBA" id="ARBA00022695"/>
    </source>
</evidence>
<dbReference type="Pfam" id="PF06574">
    <property type="entry name" value="FAD_syn"/>
    <property type="match status" value="1"/>
</dbReference>
<gene>
    <name evidence="14" type="ORF">BA062_15240</name>
</gene>
<evidence type="ECO:0000256" key="2">
    <source>
        <dbReference type="ARBA" id="ARBA00010214"/>
    </source>
</evidence>
<dbReference type="PANTHER" id="PTHR22749:SF6">
    <property type="entry name" value="RIBOFLAVIN KINASE"/>
    <property type="match status" value="1"/>
</dbReference>
<proteinExistence type="inferred from homology"/>
<dbReference type="InterPro" id="IPR014729">
    <property type="entry name" value="Rossmann-like_a/b/a_fold"/>
</dbReference>
<keyword evidence="10" id="KW-0067">ATP-binding</keyword>
<dbReference type="RefSeq" id="WP_245959828.1">
    <property type="nucleotide sequence ID" value="NZ_JBHVKT010000003.1"/>
</dbReference>
<keyword evidence="8" id="KW-0547">Nucleotide-binding</keyword>
<evidence type="ECO:0000259" key="13">
    <source>
        <dbReference type="Pfam" id="PF06574"/>
    </source>
</evidence>
<dbReference type="Proteomes" id="UP000247892">
    <property type="component" value="Unassembled WGS sequence"/>
</dbReference>
<evidence type="ECO:0000256" key="4">
    <source>
        <dbReference type="ARBA" id="ARBA00022630"/>
    </source>
</evidence>
<comment type="catalytic activity">
    <reaction evidence="11">
        <text>FMN + ATP + H(+) = FAD + diphosphate</text>
        <dbReference type="Rhea" id="RHEA:17237"/>
        <dbReference type="ChEBI" id="CHEBI:15378"/>
        <dbReference type="ChEBI" id="CHEBI:30616"/>
        <dbReference type="ChEBI" id="CHEBI:33019"/>
        <dbReference type="ChEBI" id="CHEBI:57692"/>
        <dbReference type="ChEBI" id="CHEBI:58210"/>
        <dbReference type="EC" id="2.7.7.2"/>
    </reaction>
</comment>
<keyword evidence="6" id="KW-0808">Transferase</keyword>
<feature type="domain" description="FAD synthetase" evidence="13">
    <location>
        <begin position="27"/>
        <end position="179"/>
    </location>
</feature>
<dbReference type="GO" id="GO:0008531">
    <property type="term" value="F:riboflavin kinase activity"/>
    <property type="evidence" value="ECO:0007669"/>
    <property type="project" value="TreeGrafter"/>
</dbReference>
<dbReference type="EMBL" id="MASU01000005">
    <property type="protein sequence ID" value="PXY36709.1"/>
    <property type="molecule type" value="Genomic_DNA"/>
</dbReference>
<evidence type="ECO:0000256" key="12">
    <source>
        <dbReference type="SAM" id="MobiDB-lite"/>
    </source>
</evidence>
<reference evidence="14 15" key="1">
    <citation type="submission" date="2016-07" db="EMBL/GenBank/DDBJ databases">
        <title>Draft genome sequence of Prauserella sp. YIM 121212, isolated from alkaline soil.</title>
        <authorList>
            <person name="Ruckert C."/>
            <person name="Albersmeier A."/>
            <person name="Jiang C.-L."/>
            <person name="Jiang Y."/>
            <person name="Kalinowski J."/>
            <person name="Schneider O."/>
            <person name="Winkler A."/>
            <person name="Zotchev S.B."/>
        </authorList>
    </citation>
    <scope>NUCLEOTIDE SEQUENCE [LARGE SCALE GENOMIC DNA]</scope>
    <source>
        <strain evidence="14 15">YIM 121212</strain>
    </source>
</reference>
<evidence type="ECO:0000256" key="10">
    <source>
        <dbReference type="ARBA" id="ARBA00022840"/>
    </source>
</evidence>
<keyword evidence="15" id="KW-1185">Reference proteome</keyword>
<evidence type="ECO:0000256" key="9">
    <source>
        <dbReference type="ARBA" id="ARBA00022827"/>
    </source>
</evidence>
<dbReference type="FunFam" id="3.40.50.620:FF:000021">
    <property type="entry name" value="Riboflavin biosynthesis protein"/>
    <property type="match status" value="1"/>
</dbReference>
<accession>A0A318MCU9</accession>
<dbReference type="Gene3D" id="3.40.50.620">
    <property type="entry name" value="HUPs"/>
    <property type="match status" value="1"/>
</dbReference>
<sequence length="293" mass="31596">MAIADPAAVVPSRVPVWHGLEEVPAGHGRCVLTLGVFDGVHRGHARLIGEAVRLGESRGLPVVLVTFTPHPASVVGARKDTAALCSLGRRAELAAALGVDAICVLPFTREFAQLSPEKFAATVLARKLRADAVVVGENFTFGHRGAGTVDTLRRLGRRHGFTTFSAVLLREGDVRFSSTHIRDCLRRGDVRAATRALGRPHRVDGVLRDRELMVARGTALPAPGPYTALLAETRRVPVWVSERRTVAIEATDLPSGAVQLEFVGNRLAEVPPAPDRRRHDVSEPGRAVRSESR</sequence>
<keyword evidence="9" id="KW-0274">FAD</keyword>
<evidence type="ECO:0000256" key="6">
    <source>
        <dbReference type="ARBA" id="ARBA00022679"/>
    </source>
</evidence>
<dbReference type="GO" id="GO:0005524">
    <property type="term" value="F:ATP binding"/>
    <property type="evidence" value="ECO:0007669"/>
    <property type="project" value="UniProtKB-KW"/>
</dbReference>
<comment type="caution">
    <text evidence="14">The sequence shown here is derived from an EMBL/GenBank/DDBJ whole genome shotgun (WGS) entry which is preliminary data.</text>
</comment>
<feature type="region of interest" description="Disordered" evidence="12">
    <location>
        <begin position="271"/>
        <end position="293"/>
    </location>
</feature>